<dbReference type="RefSeq" id="WP_063204545.1">
    <property type="nucleotide sequence ID" value="NZ_LUKD01000001.1"/>
</dbReference>
<dbReference type="SUPFAM" id="SSF56601">
    <property type="entry name" value="beta-lactamase/transpeptidase-like"/>
    <property type="match status" value="1"/>
</dbReference>
<sequence length="326" mass="35005">MRHFTVILTVFVFLLCSCKGDGTVPEFASEPTEQSKVSAAQTTATTNANCTAIFPFYWEIGNGTSVLASGSTGNSSVTRSTTMPIASATKWIFGAYVVQKLNGTFDAATEKSLRMLAGYTNFGNLSCIGTNTVQQCANVGTNSQYTAANDNKYFYNGGHFQKWAVDNGMGALTRAQLRTEFQSLLGSDLDITFSSPQMAGGINTNAANYALFLQKILNNQLLMRTYLGANSTCTLPSVCPTAVSSPIPVAWHYSYGHWVEDDDAGDGSFSSAGLFGFYPWVNASKTLYGIISRNEVPSGGNEIGSGWASYLCGREIRKAYESGVAR</sequence>
<reference evidence="1 2" key="1">
    <citation type="submission" date="2016-03" db="EMBL/GenBank/DDBJ databases">
        <authorList>
            <person name="Ploux O."/>
        </authorList>
    </citation>
    <scope>NUCLEOTIDE SEQUENCE [LARGE SCALE GENOMIC DNA]</scope>
    <source>
        <strain evidence="1 2">EC13</strain>
    </source>
</reference>
<dbReference type="PROSITE" id="PS51257">
    <property type="entry name" value="PROKAR_LIPOPROTEIN"/>
    <property type="match status" value="1"/>
</dbReference>
<dbReference type="AlphaFoldDB" id="A0A162GD08"/>
<name>A0A162GD08_BDEBC</name>
<evidence type="ECO:0000313" key="1">
    <source>
        <dbReference type="EMBL" id="KYG67841.1"/>
    </source>
</evidence>
<evidence type="ECO:0008006" key="3">
    <source>
        <dbReference type="Google" id="ProtNLM"/>
    </source>
</evidence>
<proteinExistence type="predicted"/>
<organism evidence="1 2">
    <name type="scientific">Bdellovibrio bacteriovorus</name>
    <dbReference type="NCBI Taxonomy" id="959"/>
    <lineage>
        <taxon>Bacteria</taxon>
        <taxon>Pseudomonadati</taxon>
        <taxon>Bdellovibrionota</taxon>
        <taxon>Bdellovibrionia</taxon>
        <taxon>Bdellovibrionales</taxon>
        <taxon>Pseudobdellovibrionaceae</taxon>
        <taxon>Bdellovibrio</taxon>
    </lineage>
</organism>
<protein>
    <recommendedName>
        <fullName evidence="3">Penicillin-binding protein</fullName>
    </recommendedName>
</protein>
<accession>A0A162GD08</accession>
<dbReference type="Proteomes" id="UP000075799">
    <property type="component" value="Unassembled WGS sequence"/>
</dbReference>
<dbReference type="InterPro" id="IPR012338">
    <property type="entry name" value="Beta-lactam/transpept-like"/>
</dbReference>
<comment type="caution">
    <text evidence="1">The sequence shown here is derived from an EMBL/GenBank/DDBJ whole genome shotgun (WGS) entry which is preliminary data.</text>
</comment>
<dbReference type="EMBL" id="LUKD01000001">
    <property type="protein sequence ID" value="KYG67841.1"/>
    <property type="molecule type" value="Genomic_DNA"/>
</dbReference>
<gene>
    <name evidence="1" type="ORF">AZI87_00740</name>
</gene>
<dbReference type="Gene3D" id="3.40.710.10">
    <property type="entry name" value="DD-peptidase/beta-lactamase superfamily"/>
    <property type="match status" value="1"/>
</dbReference>
<evidence type="ECO:0000313" key="2">
    <source>
        <dbReference type="Proteomes" id="UP000075799"/>
    </source>
</evidence>
<dbReference type="OrthoDB" id="5384113at2"/>